<name>Q8EUU4_MALP2</name>
<dbReference type="AlphaFoldDB" id="Q8EUU4"/>
<accession>Q8EUU4</accession>
<keyword evidence="2" id="KW-1185">Reference proteome</keyword>
<dbReference type="InParanoid" id="Q8EUU4"/>
<proteinExistence type="predicted"/>
<dbReference type="KEGG" id="mpe:MYPE8260"/>
<evidence type="ECO:0000313" key="2">
    <source>
        <dbReference type="Proteomes" id="UP000002522"/>
    </source>
</evidence>
<dbReference type="HOGENOM" id="CLU_3120084_0_0_14"/>
<organism evidence="1 2">
    <name type="scientific">Malacoplasma penetrans (strain HF-2)</name>
    <name type="common">Mycoplasma penetrans</name>
    <dbReference type="NCBI Taxonomy" id="272633"/>
    <lineage>
        <taxon>Bacteria</taxon>
        <taxon>Bacillati</taxon>
        <taxon>Mycoplasmatota</taxon>
        <taxon>Mycoplasmoidales</taxon>
        <taxon>Mycoplasmoidaceae</taxon>
        <taxon>Malacoplasma</taxon>
    </lineage>
</organism>
<protein>
    <submittedName>
        <fullName evidence="1">Uncharacterized protein</fullName>
    </submittedName>
</protein>
<gene>
    <name evidence="1" type="ordered locus">MYPE8260</name>
</gene>
<reference evidence="1 2" key="1">
    <citation type="journal article" date="2002" name="Nucleic Acids Res.">
        <title>The complete genomic sequence of Mycoplasma penetrans, an intracellular bacterial pathogen in humans.</title>
        <authorList>
            <person name="Sasaki Y."/>
            <person name="Ishikawa J."/>
            <person name="Yamashita A."/>
            <person name="Oshima K."/>
            <person name="Kenri T."/>
            <person name="Furuya K."/>
            <person name="Yoshino C."/>
            <person name="Horino A."/>
            <person name="Shiba T."/>
            <person name="Sasaki T."/>
            <person name="Hattori M."/>
        </authorList>
    </citation>
    <scope>NUCLEOTIDE SEQUENCE [LARGE SCALE GENOMIC DNA]</scope>
    <source>
        <strain evidence="1 2">HF-2</strain>
    </source>
</reference>
<sequence length="50" mass="5666">MFNNHYMTPTLPDTESANHQSIVLNHSLTNYSFKSSATKSSGYLAFYSFD</sequence>
<dbReference type="EMBL" id="BA000026">
    <property type="protein sequence ID" value="BAC44618.1"/>
    <property type="molecule type" value="Genomic_DNA"/>
</dbReference>
<evidence type="ECO:0000313" key="1">
    <source>
        <dbReference type="EMBL" id="BAC44618.1"/>
    </source>
</evidence>
<dbReference type="Proteomes" id="UP000002522">
    <property type="component" value="Chromosome"/>
</dbReference>